<dbReference type="OrthoDB" id="9151240at2"/>
<keyword evidence="1" id="KW-0472">Membrane</keyword>
<name>A0A1N7SMT7_9BURK</name>
<proteinExistence type="predicted"/>
<keyword evidence="3" id="KW-1185">Reference proteome</keyword>
<evidence type="ECO:0000256" key="1">
    <source>
        <dbReference type="SAM" id="Phobius"/>
    </source>
</evidence>
<feature type="transmembrane region" description="Helical" evidence="1">
    <location>
        <begin position="412"/>
        <end position="431"/>
    </location>
</feature>
<reference evidence="2 3" key="1">
    <citation type="submission" date="2016-12" db="EMBL/GenBank/DDBJ databases">
        <authorList>
            <person name="Song W.-J."/>
            <person name="Kurnit D.M."/>
        </authorList>
    </citation>
    <scope>NUCLEOTIDE SEQUENCE [LARGE SCALE GENOMIC DNA]</scope>
    <source>
        <strain evidence="2 3">STM7296</strain>
    </source>
</reference>
<evidence type="ECO:0000313" key="3">
    <source>
        <dbReference type="Proteomes" id="UP000187012"/>
    </source>
</evidence>
<evidence type="ECO:0000313" key="2">
    <source>
        <dbReference type="EMBL" id="SIT48754.1"/>
    </source>
</evidence>
<dbReference type="RefSeq" id="WP_094783196.1">
    <property type="nucleotide sequence ID" value="NZ_CYGX02000113.1"/>
</dbReference>
<dbReference type="AlphaFoldDB" id="A0A1N7SMT7"/>
<dbReference type="Proteomes" id="UP000187012">
    <property type="component" value="Unassembled WGS sequence"/>
</dbReference>
<accession>A0A1N7SMT7</accession>
<sequence length="435" mass="48517">MAWTPDESPAVTLGRLNVATPELVEQELAEMARCMVAEPAKTVLPEGLCTLLALRREPLIDLAIAHYGDPQEAHATYMRSVAGTGDLIFDKAIRIAYLGNRTGQFDGLLLSDDELRHLAVNGDKEEVSAACKNPTTQSVLLNLFWRSSLYEGVPLERINQLLKATSTNTFFRTPDWDLWSWGTIRHDIFRGLLRTIIDAPVDSSWALTIVMLLGEILPEDAPAADVDPIAAMDRWRDANLRDHRGAEEQGVFTGLPLAEEVRCLTAIVFCRRFDETTFKPWGALDDEDLARRCAFYATGKMPVEACEAALARDDEAAAAALIRNSAAMRDDATRRAIEEHCRGDMYNAYERMCERLRSRGSLSEPRSMSARDQERVSCERAEPEKVTRNDIKALDIRFAELRLALTDLRIDGFRQTALIAVVIIIASIAVARCHG</sequence>
<dbReference type="EMBL" id="CYGX02000113">
    <property type="protein sequence ID" value="SIT48754.1"/>
    <property type="molecule type" value="Genomic_DNA"/>
</dbReference>
<gene>
    <name evidence="2" type="ORF">BN2475_1130001</name>
</gene>
<keyword evidence="1" id="KW-0812">Transmembrane</keyword>
<protein>
    <submittedName>
        <fullName evidence="2">Uncharacterized protein</fullName>
    </submittedName>
</protein>
<keyword evidence="1" id="KW-1133">Transmembrane helix</keyword>
<organism evidence="2 3">
    <name type="scientific">Paraburkholderia ribeironis</name>
    <dbReference type="NCBI Taxonomy" id="1247936"/>
    <lineage>
        <taxon>Bacteria</taxon>
        <taxon>Pseudomonadati</taxon>
        <taxon>Pseudomonadota</taxon>
        <taxon>Betaproteobacteria</taxon>
        <taxon>Burkholderiales</taxon>
        <taxon>Burkholderiaceae</taxon>
        <taxon>Paraburkholderia</taxon>
    </lineage>
</organism>